<protein>
    <recommendedName>
        <fullName evidence="8 10">Protein GrpE</fullName>
    </recommendedName>
    <alternativeName>
        <fullName evidence="9 10">HSP-70 cofactor</fullName>
    </alternativeName>
</protein>
<comment type="similarity">
    <text evidence="2 10 12">Belongs to the GrpE family.</text>
</comment>
<dbReference type="CDD" id="cd00446">
    <property type="entry name" value="GrpE"/>
    <property type="match status" value="1"/>
</dbReference>
<dbReference type="AlphaFoldDB" id="A0A1G5SBF3"/>
<dbReference type="InterPro" id="IPR013805">
    <property type="entry name" value="GrpE_CC"/>
</dbReference>
<evidence type="ECO:0000256" key="3">
    <source>
        <dbReference type="ARBA" id="ARBA00011738"/>
    </source>
</evidence>
<feature type="region of interest" description="Disordered" evidence="13">
    <location>
        <begin position="1"/>
        <end position="32"/>
    </location>
</feature>
<evidence type="ECO:0000256" key="11">
    <source>
        <dbReference type="RuleBase" id="RU000639"/>
    </source>
</evidence>
<dbReference type="NCBIfam" id="NF010737">
    <property type="entry name" value="PRK14139.1"/>
    <property type="match status" value="1"/>
</dbReference>
<feature type="compositionally biased region" description="Polar residues" evidence="13">
    <location>
        <begin position="21"/>
        <end position="30"/>
    </location>
</feature>
<dbReference type="GO" id="GO:0005829">
    <property type="term" value="C:cytosol"/>
    <property type="evidence" value="ECO:0007669"/>
    <property type="project" value="TreeGrafter"/>
</dbReference>
<dbReference type="Proteomes" id="UP000198729">
    <property type="component" value="Unassembled WGS sequence"/>
</dbReference>
<evidence type="ECO:0000256" key="1">
    <source>
        <dbReference type="ARBA" id="ARBA00004496"/>
    </source>
</evidence>
<dbReference type="Pfam" id="PF01025">
    <property type="entry name" value="GrpE"/>
    <property type="match status" value="1"/>
</dbReference>
<dbReference type="PANTHER" id="PTHR21237">
    <property type="entry name" value="GRPE PROTEIN"/>
    <property type="match status" value="1"/>
</dbReference>
<dbReference type="GO" id="GO:0042803">
    <property type="term" value="F:protein homodimerization activity"/>
    <property type="evidence" value="ECO:0007669"/>
    <property type="project" value="InterPro"/>
</dbReference>
<dbReference type="NCBIfam" id="NF010738">
    <property type="entry name" value="PRK14140.1"/>
    <property type="match status" value="1"/>
</dbReference>
<keyword evidence="4 10" id="KW-0963">Cytoplasm</keyword>
<reference evidence="14 15" key="1">
    <citation type="submission" date="2016-10" db="EMBL/GenBank/DDBJ databases">
        <authorList>
            <person name="de Groot N.N."/>
        </authorList>
    </citation>
    <scope>NUCLEOTIDE SEQUENCE [LARGE SCALE GENOMIC DNA]</scope>
    <source>
        <strain evidence="14">1</strain>
    </source>
</reference>
<proteinExistence type="inferred from homology"/>
<evidence type="ECO:0000256" key="2">
    <source>
        <dbReference type="ARBA" id="ARBA00009054"/>
    </source>
</evidence>
<dbReference type="GO" id="GO:0051087">
    <property type="term" value="F:protein-folding chaperone binding"/>
    <property type="evidence" value="ECO:0007669"/>
    <property type="project" value="InterPro"/>
</dbReference>
<evidence type="ECO:0000256" key="13">
    <source>
        <dbReference type="SAM" id="MobiDB-lite"/>
    </source>
</evidence>
<keyword evidence="5 10" id="KW-0346">Stress response</keyword>
<evidence type="ECO:0000256" key="5">
    <source>
        <dbReference type="ARBA" id="ARBA00023016"/>
    </source>
</evidence>
<evidence type="ECO:0000256" key="9">
    <source>
        <dbReference type="ARBA" id="ARBA00076414"/>
    </source>
</evidence>
<keyword evidence="6 10" id="KW-0143">Chaperone</keyword>
<accession>A0A1G5SBF3</accession>
<evidence type="ECO:0000256" key="10">
    <source>
        <dbReference type="HAMAP-Rule" id="MF_01151"/>
    </source>
</evidence>
<dbReference type="PRINTS" id="PR00773">
    <property type="entry name" value="GRPEPROTEIN"/>
</dbReference>
<dbReference type="Gene3D" id="3.90.20.20">
    <property type="match status" value="1"/>
</dbReference>
<comment type="subcellular location">
    <subcellularLocation>
        <location evidence="1 10">Cytoplasm</location>
    </subcellularLocation>
</comment>
<dbReference type="STRING" id="51642.NSMM_150065"/>
<dbReference type="GO" id="GO:0000774">
    <property type="term" value="F:adenyl-nucleotide exchange factor activity"/>
    <property type="evidence" value="ECO:0007669"/>
    <property type="project" value="InterPro"/>
</dbReference>
<dbReference type="EMBL" id="FMWO01000020">
    <property type="protein sequence ID" value="SCZ84327.1"/>
    <property type="molecule type" value="Genomic_DNA"/>
</dbReference>
<dbReference type="FunFam" id="2.30.22.10:FF:000001">
    <property type="entry name" value="Protein GrpE"/>
    <property type="match status" value="1"/>
</dbReference>
<dbReference type="PANTHER" id="PTHR21237:SF23">
    <property type="entry name" value="GRPE PROTEIN HOMOLOG, MITOCHONDRIAL"/>
    <property type="match status" value="1"/>
</dbReference>
<evidence type="ECO:0000256" key="6">
    <source>
        <dbReference type="ARBA" id="ARBA00023186"/>
    </source>
</evidence>
<dbReference type="RefSeq" id="WP_090283712.1">
    <property type="nucleotide sequence ID" value="NZ_FMWO01000020.1"/>
</dbReference>
<dbReference type="NCBIfam" id="NF010748">
    <property type="entry name" value="PRK14150.1"/>
    <property type="match status" value="1"/>
</dbReference>
<evidence type="ECO:0000256" key="7">
    <source>
        <dbReference type="ARBA" id="ARBA00053401"/>
    </source>
</evidence>
<dbReference type="PROSITE" id="PS01071">
    <property type="entry name" value="GRPE"/>
    <property type="match status" value="1"/>
</dbReference>
<sequence length="200" mass="22261">MQESNNQEPIDTEKLVEESDTASTVGTAPLSSDEMIHTGAAGEAESMPSIEQLLREAELRAEEHHDAWLRAKAETENLRKRAQVDVTNAHKYAIDKFSAELLPVMDSLEAALMTENATVENFKDGIELTRKQLVSIFEKFNIQVINPQGEKFDPHHHQAMCTIESDVAPNTIVQVMQKGYALHDRVIRPAMVAVAKAKEA</sequence>
<keyword evidence="15" id="KW-1185">Reference proteome</keyword>
<evidence type="ECO:0000256" key="8">
    <source>
        <dbReference type="ARBA" id="ARBA00072274"/>
    </source>
</evidence>
<dbReference type="SUPFAM" id="SSF51064">
    <property type="entry name" value="Head domain of nucleotide exchange factor GrpE"/>
    <property type="match status" value="1"/>
</dbReference>
<comment type="function">
    <text evidence="7 10 11">Participates actively in the response to hyperosmotic and heat shock by preventing the aggregation of stress-denatured proteins, in association with DnaK and GrpE. It is the nucleotide exchange factor for DnaK and may function as a thermosensor. Unfolded proteins bind initially to DnaJ; upon interaction with the DnaJ-bound protein, DnaK hydrolyzes its bound ATP, resulting in the formation of a stable complex. GrpE releases ADP from DnaK; ATP binding to DnaK triggers the release of the substrate protein, thus completing the reaction cycle. Several rounds of ATP-dependent interactions between DnaJ, DnaK and GrpE are required for fully efficient folding.</text>
</comment>
<dbReference type="GO" id="GO:0051082">
    <property type="term" value="F:unfolded protein binding"/>
    <property type="evidence" value="ECO:0007669"/>
    <property type="project" value="TreeGrafter"/>
</dbReference>
<evidence type="ECO:0000313" key="14">
    <source>
        <dbReference type="EMBL" id="SCZ84327.1"/>
    </source>
</evidence>
<dbReference type="HAMAP" id="MF_01151">
    <property type="entry name" value="GrpE"/>
    <property type="match status" value="1"/>
</dbReference>
<dbReference type="SUPFAM" id="SSF58014">
    <property type="entry name" value="Coiled-coil domain of nucleotide exchange factor GrpE"/>
    <property type="match status" value="1"/>
</dbReference>
<organism evidence="14 15">
    <name type="scientific">Nitrosomonas mobilis</name>
    <dbReference type="NCBI Taxonomy" id="51642"/>
    <lineage>
        <taxon>Bacteria</taxon>
        <taxon>Pseudomonadati</taxon>
        <taxon>Pseudomonadota</taxon>
        <taxon>Betaproteobacteria</taxon>
        <taxon>Nitrosomonadales</taxon>
        <taxon>Nitrosomonadaceae</taxon>
        <taxon>Nitrosomonas</taxon>
    </lineage>
</organism>
<dbReference type="GO" id="GO:0006457">
    <property type="term" value="P:protein folding"/>
    <property type="evidence" value="ECO:0007669"/>
    <property type="project" value="InterPro"/>
</dbReference>
<gene>
    <name evidence="10 14" type="primary">grpE</name>
    <name evidence="14" type="ORF">NSMM_150065</name>
</gene>
<dbReference type="InterPro" id="IPR009012">
    <property type="entry name" value="GrpE_head"/>
</dbReference>
<evidence type="ECO:0000313" key="15">
    <source>
        <dbReference type="Proteomes" id="UP000198729"/>
    </source>
</evidence>
<dbReference type="OrthoDB" id="9789811at2"/>
<name>A0A1G5SBF3_9PROT</name>
<dbReference type="InterPro" id="IPR000740">
    <property type="entry name" value="GrpE"/>
</dbReference>
<dbReference type="Gene3D" id="2.30.22.10">
    <property type="entry name" value="Head domain of nucleotide exchange factor GrpE"/>
    <property type="match status" value="1"/>
</dbReference>
<comment type="subunit">
    <text evidence="3 10">Homodimer.</text>
</comment>
<evidence type="ECO:0000256" key="4">
    <source>
        <dbReference type="ARBA" id="ARBA00022490"/>
    </source>
</evidence>
<evidence type="ECO:0000256" key="12">
    <source>
        <dbReference type="RuleBase" id="RU004478"/>
    </source>
</evidence>